<dbReference type="Proteomes" id="UP001055072">
    <property type="component" value="Unassembled WGS sequence"/>
</dbReference>
<evidence type="ECO:0000313" key="2">
    <source>
        <dbReference type="Proteomes" id="UP001055072"/>
    </source>
</evidence>
<protein>
    <submittedName>
        <fullName evidence="1">Uncharacterized protein</fullName>
    </submittedName>
</protein>
<reference evidence="1" key="1">
    <citation type="journal article" date="2021" name="Environ. Microbiol.">
        <title>Gene family expansions and transcriptome signatures uncover fungal adaptations to wood decay.</title>
        <authorList>
            <person name="Hage H."/>
            <person name="Miyauchi S."/>
            <person name="Viragh M."/>
            <person name="Drula E."/>
            <person name="Min B."/>
            <person name="Chaduli D."/>
            <person name="Navarro D."/>
            <person name="Favel A."/>
            <person name="Norest M."/>
            <person name="Lesage-Meessen L."/>
            <person name="Balint B."/>
            <person name="Merenyi Z."/>
            <person name="de Eugenio L."/>
            <person name="Morin E."/>
            <person name="Martinez A.T."/>
            <person name="Baldrian P."/>
            <person name="Stursova M."/>
            <person name="Martinez M.J."/>
            <person name="Novotny C."/>
            <person name="Magnuson J.K."/>
            <person name="Spatafora J.W."/>
            <person name="Maurice S."/>
            <person name="Pangilinan J."/>
            <person name="Andreopoulos W."/>
            <person name="LaButti K."/>
            <person name="Hundley H."/>
            <person name="Na H."/>
            <person name="Kuo A."/>
            <person name="Barry K."/>
            <person name="Lipzen A."/>
            <person name="Henrissat B."/>
            <person name="Riley R."/>
            <person name="Ahrendt S."/>
            <person name="Nagy L.G."/>
            <person name="Grigoriev I.V."/>
            <person name="Martin F."/>
            <person name="Rosso M.N."/>
        </authorList>
    </citation>
    <scope>NUCLEOTIDE SEQUENCE</scope>
    <source>
        <strain evidence="1">CBS 384.51</strain>
    </source>
</reference>
<dbReference type="EMBL" id="MU274911">
    <property type="protein sequence ID" value="KAI0089244.1"/>
    <property type="molecule type" value="Genomic_DNA"/>
</dbReference>
<comment type="caution">
    <text evidence="1">The sequence shown here is derived from an EMBL/GenBank/DDBJ whole genome shotgun (WGS) entry which is preliminary data.</text>
</comment>
<name>A0ACB8U563_9APHY</name>
<evidence type="ECO:0000313" key="1">
    <source>
        <dbReference type="EMBL" id="KAI0089244.1"/>
    </source>
</evidence>
<sequence length="316" mass="35110">MPSSRDDPLPQAVDGTNFSRRQMYAFFSLQIIGGHVGVPIILATFLISGVRRHPLVVNFLGTWIIYATSFCLLLYTGYQFKHDIPRTLCIIQASLIHGVSLMAPIATFAFVLNLWLSTRATCLVPDEEDGLTPPKRPMTSCNRVLLVAPYTVFLICVFVILAVPDPKGDIIFRVEGSLYCTIQSSYTRIVPLIASSIMIIVLILEGIIIARLRKLNRIYGQLGSQQDYAPPIIVRIMLFSVCLFIALIALCISIVTEVDLVSLHIIQSILPTAVFVIFGTQKDLLEAWGLVGLWVKFKLITRGRRVLCASARELAC</sequence>
<proteinExistence type="predicted"/>
<organism evidence="1 2">
    <name type="scientific">Irpex rosettiformis</name>
    <dbReference type="NCBI Taxonomy" id="378272"/>
    <lineage>
        <taxon>Eukaryota</taxon>
        <taxon>Fungi</taxon>
        <taxon>Dikarya</taxon>
        <taxon>Basidiomycota</taxon>
        <taxon>Agaricomycotina</taxon>
        <taxon>Agaricomycetes</taxon>
        <taxon>Polyporales</taxon>
        <taxon>Irpicaceae</taxon>
        <taxon>Irpex</taxon>
    </lineage>
</organism>
<accession>A0ACB8U563</accession>
<keyword evidence="2" id="KW-1185">Reference proteome</keyword>
<gene>
    <name evidence="1" type="ORF">BDY19DRAFT_133221</name>
</gene>